<dbReference type="GO" id="GO:0016197">
    <property type="term" value="P:endosomal transport"/>
    <property type="evidence" value="ECO:0007669"/>
    <property type="project" value="TreeGrafter"/>
</dbReference>
<dbReference type="SUPFAM" id="SSF47473">
    <property type="entry name" value="EF-hand"/>
    <property type="match status" value="1"/>
</dbReference>
<dbReference type="PANTHER" id="PTHR11216">
    <property type="entry name" value="EH DOMAIN"/>
    <property type="match status" value="1"/>
</dbReference>
<dbReference type="STRING" id="1841481.ENSSLDP00000014841"/>
<dbReference type="Proteomes" id="UP000261360">
    <property type="component" value="Unplaced"/>
</dbReference>
<dbReference type="AlphaFoldDB" id="A0A3B4XFC8"/>
<protein>
    <recommendedName>
        <fullName evidence="1">EH domain-containing protein</fullName>
    </recommendedName>
</protein>
<sequence length="82" mass="8815">MAASLYFALSPRNHTAAGILPISRFTLDPGNTGKISAGDAAQFLKKSGLSDGTLGKIWDLADSERKGYLDKRVTQNFCVNLL</sequence>
<dbReference type="InterPro" id="IPR011992">
    <property type="entry name" value="EF-hand-dom_pair"/>
</dbReference>
<dbReference type="PANTHER" id="PTHR11216:SF69">
    <property type="entry name" value="EPIDERMAL GROWTH FACTOR RECEPTOR SUBSTRATE 15-LIKE 1"/>
    <property type="match status" value="1"/>
</dbReference>
<dbReference type="GO" id="GO:0030132">
    <property type="term" value="C:clathrin coat of coated pit"/>
    <property type="evidence" value="ECO:0007669"/>
    <property type="project" value="TreeGrafter"/>
</dbReference>
<feature type="domain" description="EH" evidence="1">
    <location>
        <begin position="26"/>
        <end position="61"/>
    </location>
</feature>
<organism evidence="2 3">
    <name type="scientific">Seriola lalandi dorsalis</name>
    <dbReference type="NCBI Taxonomy" id="1841481"/>
    <lineage>
        <taxon>Eukaryota</taxon>
        <taxon>Metazoa</taxon>
        <taxon>Chordata</taxon>
        <taxon>Craniata</taxon>
        <taxon>Vertebrata</taxon>
        <taxon>Euteleostomi</taxon>
        <taxon>Actinopterygii</taxon>
        <taxon>Neopterygii</taxon>
        <taxon>Teleostei</taxon>
        <taxon>Neoteleostei</taxon>
        <taxon>Acanthomorphata</taxon>
        <taxon>Carangaria</taxon>
        <taxon>Carangiformes</taxon>
        <taxon>Carangidae</taxon>
        <taxon>Seriola</taxon>
    </lineage>
</organism>
<proteinExistence type="predicted"/>
<dbReference type="Pfam" id="PF12763">
    <property type="entry name" value="EH"/>
    <property type="match status" value="1"/>
</dbReference>
<evidence type="ECO:0000259" key="1">
    <source>
        <dbReference type="PROSITE" id="PS50031"/>
    </source>
</evidence>
<dbReference type="GeneTree" id="ENSGT00940000181365"/>
<accession>A0A3B4XFC8</accession>
<dbReference type="GO" id="GO:0045296">
    <property type="term" value="F:cadherin binding"/>
    <property type="evidence" value="ECO:0007669"/>
    <property type="project" value="TreeGrafter"/>
</dbReference>
<evidence type="ECO:0000313" key="3">
    <source>
        <dbReference type="Proteomes" id="UP000261360"/>
    </source>
</evidence>
<dbReference type="GO" id="GO:0006897">
    <property type="term" value="P:endocytosis"/>
    <property type="evidence" value="ECO:0007669"/>
    <property type="project" value="TreeGrafter"/>
</dbReference>
<dbReference type="PROSITE" id="PS50031">
    <property type="entry name" value="EH"/>
    <property type="match status" value="1"/>
</dbReference>
<keyword evidence="3" id="KW-1185">Reference proteome</keyword>
<dbReference type="InterPro" id="IPR000261">
    <property type="entry name" value="EH_dom"/>
</dbReference>
<evidence type="ECO:0000313" key="2">
    <source>
        <dbReference type="Ensembl" id="ENSSLDP00000014841.1"/>
    </source>
</evidence>
<dbReference type="Gene3D" id="1.10.238.10">
    <property type="entry name" value="EF-hand"/>
    <property type="match status" value="1"/>
</dbReference>
<reference evidence="2" key="2">
    <citation type="submission" date="2025-09" db="UniProtKB">
        <authorList>
            <consortium name="Ensembl"/>
        </authorList>
    </citation>
    <scope>IDENTIFICATION</scope>
</reference>
<dbReference type="CDD" id="cd00052">
    <property type="entry name" value="EH"/>
    <property type="match status" value="1"/>
</dbReference>
<reference evidence="2" key="1">
    <citation type="submission" date="2025-08" db="UniProtKB">
        <authorList>
            <consortium name="Ensembl"/>
        </authorList>
    </citation>
    <scope>IDENTIFICATION</scope>
</reference>
<name>A0A3B4XFC8_SERLL</name>
<dbReference type="Ensembl" id="ENSSLDT00000015409.1">
    <property type="protein sequence ID" value="ENSSLDP00000014841.1"/>
    <property type="gene ID" value="ENSSLDG00000011846.1"/>
</dbReference>